<dbReference type="KEGG" id="sedi:EBB79_21345"/>
<evidence type="ECO:0000259" key="4">
    <source>
        <dbReference type="PROSITE" id="PS50949"/>
    </source>
</evidence>
<dbReference type="GO" id="GO:0003677">
    <property type="term" value="F:DNA binding"/>
    <property type="evidence" value="ECO:0007669"/>
    <property type="project" value="UniProtKB-KW"/>
</dbReference>
<dbReference type="PROSITE" id="PS50949">
    <property type="entry name" value="HTH_GNTR"/>
    <property type="match status" value="1"/>
</dbReference>
<name>A0A3T0N827_9RHOB</name>
<evidence type="ECO:0000313" key="6">
    <source>
        <dbReference type="Proteomes" id="UP000283063"/>
    </source>
</evidence>
<dbReference type="PRINTS" id="PR00035">
    <property type="entry name" value="HTHGNTR"/>
</dbReference>
<dbReference type="Gene3D" id="1.10.10.10">
    <property type="entry name" value="Winged helix-like DNA-binding domain superfamily/Winged helix DNA-binding domain"/>
    <property type="match status" value="1"/>
</dbReference>
<gene>
    <name evidence="5" type="ORF">EBB79_21345</name>
</gene>
<dbReference type="SMART" id="SM00866">
    <property type="entry name" value="UTRA"/>
    <property type="match status" value="1"/>
</dbReference>
<dbReference type="Gene3D" id="3.40.1410.10">
    <property type="entry name" value="Chorismate lyase-like"/>
    <property type="match status" value="1"/>
</dbReference>
<evidence type="ECO:0000256" key="1">
    <source>
        <dbReference type="ARBA" id="ARBA00023015"/>
    </source>
</evidence>
<dbReference type="Pfam" id="PF07702">
    <property type="entry name" value="UTRA"/>
    <property type="match status" value="1"/>
</dbReference>
<protein>
    <submittedName>
        <fullName evidence="5">GntR family transcriptional regulator</fullName>
    </submittedName>
</protein>
<accession>A0A3T0N827</accession>
<dbReference type="SMART" id="SM00345">
    <property type="entry name" value="HTH_GNTR"/>
    <property type="match status" value="1"/>
</dbReference>
<dbReference type="RefSeq" id="WP_127750773.1">
    <property type="nucleotide sequence ID" value="NZ_CP033219.1"/>
</dbReference>
<feature type="domain" description="HTH gntR-type" evidence="4">
    <location>
        <begin position="10"/>
        <end position="78"/>
    </location>
</feature>
<dbReference type="OrthoDB" id="9028214at2"/>
<dbReference type="SUPFAM" id="SSF46785">
    <property type="entry name" value="Winged helix' DNA-binding domain"/>
    <property type="match status" value="1"/>
</dbReference>
<keyword evidence="1" id="KW-0805">Transcription regulation</keyword>
<organism evidence="5 6">
    <name type="scientific">Parasedimentitalea marina</name>
    <dbReference type="NCBI Taxonomy" id="2483033"/>
    <lineage>
        <taxon>Bacteria</taxon>
        <taxon>Pseudomonadati</taxon>
        <taxon>Pseudomonadota</taxon>
        <taxon>Alphaproteobacteria</taxon>
        <taxon>Rhodobacterales</taxon>
        <taxon>Paracoccaceae</taxon>
        <taxon>Parasedimentitalea</taxon>
    </lineage>
</organism>
<reference evidence="5 6" key="1">
    <citation type="submission" date="2018-10" db="EMBL/GenBank/DDBJ databases">
        <title>Parasedimentitalea marina sp. nov., a psychrophilic bacterium isolated from deep seawater of the New Britain Trench.</title>
        <authorList>
            <person name="Cao J."/>
        </authorList>
    </citation>
    <scope>NUCLEOTIDE SEQUENCE [LARGE SCALE GENOMIC DNA]</scope>
    <source>
        <strain evidence="5 6">W43</strain>
    </source>
</reference>
<evidence type="ECO:0000256" key="3">
    <source>
        <dbReference type="ARBA" id="ARBA00023163"/>
    </source>
</evidence>
<dbReference type="SUPFAM" id="SSF64288">
    <property type="entry name" value="Chorismate lyase-like"/>
    <property type="match status" value="1"/>
</dbReference>
<dbReference type="Proteomes" id="UP000283063">
    <property type="component" value="Chromosome"/>
</dbReference>
<dbReference type="InterPro" id="IPR036390">
    <property type="entry name" value="WH_DNA-bd_sf"/>
</dbReference>
<evidence type="ECO:0000313" key="5">
    <source>
        <dbReference type="EMBL" id="AZV80186.1"/>
    </source>
</evidence>
<keyword evidence="3" id="KW-0804">Transcription</keyword>
<keyword evidence="2" id="KW-0238">DNA-binding</keyword>
<sequence>MTKPQKPVKSTRYQEVADALRVEIASATYKIGQCLPTEHELCQRFSASRFTVRKAIDVLRDLGLLESRSGYGTFVVSLRPQEKVVQTLSSFEELLQYPAETYRKQIEAKTITASPELALLLQASAGQEWVWLQAMRLAVHSEAAISWLEAYIAPELADVVELPNPSGASLLRQIQDTHDVHAANAQVEVFVTTIDDKLALPLKVQQGVPALGIVRRYRNENGQVYLVTHSIHPENRFRLNFELERQN</sequence>
<evidence type="ECO:0000256" key="2">
    <source>
        <dbReference type="ARBA" id="ARBA00023125"/>
    </source>
</evidence>
<dbReference type="GO" id="GO:0045892">
    <property type="term" value="P:negative regulation of DNA-templated transcription"/>
    <property type="evidence" value="ECO:0007669"/>
    <property type="project" value="TreeGrafter"/>
</dbReference>
<keyword evidence="6" id="KW-1185">Reference proteome</keyword>
<dbReference type="Pfam" id="PF00392">
    <property type="entry name" value="GntR"/>
    <property type="match status" value="1"/>
</dbReference>
<proteinExistence type="predicted"/>
<dbReference type="InterPro" id="IPR036388">
    <property type="entry name" value="WH-like_DNA-bd_sf"/>
</dbReference>
<dbReference type="InterPro" id="IPR028978">
    <property type="entry name" value="Chorismate_lyase_/UTRA_dom_sf"/>
</dbReference>
<dbReference type="InterPro" id="IPR000524">
    <property type="entry name" value="Tscrpt_reg_HTH_GntR"/>
</dbReference>
<dbReference type="InterPro" id="IPR011663">
    <property type="entry name" value="UTRA"/>
</dbReference>
<dbReference type="PANTHER" id="PTHR44846:SF1">
    <property type="entry name" value="MANNOSYL-D-GLYCERATE TRANSPORT_METABOLISM SYSTEM REPRESSOR MNGR-RELATED"/>
    <property type="match status" value="1"/>
</dbReference>
<dbReference type="EMBL" id="CP033219">
    <property type="protein sequence ID" value="AZV80186.1"/>
    <property type="molecule type" value="Genomic_DNA"/>
</dbReference>
<dbReference type="CDD" id="cd07377">
    <property type="entry name" value="WHTH_GntR"/>
    <property type="match status" value="1"/>
</dbReference>
<dbReference type="AlphaFoldDB" id="A0A3T0N827"/>
<dbReference type="PANTHER" id="PTHR44846">
    <property type="entry name" value="MANNOSYL-D-GLYCERATE TRANSPORT/METABOLISM SYSTEM REPRESSOR MNGR-RELATED"/>
    <property type="match status" value="1"/>
</dbReference>
<dbReference type="GO" id="GO:0003700">
    <property type="term" value="F:DNA-binding transcription factor activity"/>
    <property type="evidence" value="ECO:0007669"/>
    <property type="project" value="InterPro"/>
</dbReference>
<dbReference type="InterPro" id="IPR050679">
    <property type="entry name" value="Bact_HTH_transcr_reg"/>
</dbReference>